<sequence>MPAKCLITEIYYALVTQYCPDTEQRVAALNGFLDFLFVYEHYCSVG</sequence>
<name>V9VAU3_9PSED</name>
<evidence type="ECO:0000313" key="1">
    <source>
        <dbReference type="EMBL" id="AHC91015.1"/>
    </source>
</evidence>
<accession>V9VAU3</accession>
<dbReference type="HOGENOM" id="CLU_3187942_0_0_6"/>
<dbReference type="KEGG" id="pmot:X970_00260"/>
<organism evidence="1 2">
    <name type="scientific">Pseudomonas monteilii SB3101</name>
    <dbReference type="NCBI Taxonomy" id="1435058"/>
    <lineage>
        <taxon>Bacteria</taxon>
        <taxon>Pseudomonadati</taxon>
        <taxon>Pseudomonadota</taxon>
        <taxon>Gammaproteobacteria</taxon>
        <taxon>Pseudomonadales</taxon>
        <taxon>Pseudomonadaceae</taxon>
        <taxon>Pseudomonas</taxon>
    </lineage>
</organism>
<dbReference type="AlphaFoldDB" id="V9VAU3"/>
<gene>
    <name evidence="1" type="ORF">X970_00260</name>
</gene>
<reference evidence="1 2" key="1">
    <citation type="submission" date="2013-12" db="EMBL/GenBank/DDBJ databases">
        <title>Complete Genomes of Pseudomonas monteilii SB3078 and SB3101, two Benzene, Toluene and Ethylbenzene Degrading Bacteria used for Bioaugmentation.</title>
        <authorList>
            <person name="Dueholm M.S."/>
            <person name="Albertsen M."/>
            <person name="D'Imperio S."/>
            <person name="Tale V.P."/>
            <person name="Lewis D."/>
            <person name="Nilsen P.H."/>
            <person name="Nielsen J.L."/>
        </authorList>
    </citation>
    <scope>NUCLEOTIDE SEQUENCE [LARGE SCALE GENOMIC DNA]</scope>
    <source>
        <strain evidence="1 2">SB3101</strain>
    </source>
</reference>
<dbReference type="EMBL" id="CP006979">
    <property type="protein sequence ID" value="AHC91015.1"/>
    <property type="molecule type" value="Genomic_DNA"/>
</dbReference>
<protein>
    <submittedName>
        <fullName evidence="1">Uncharacterized protein</fullName>
    </submittedName>
</protein>
<dbReference type="Proteomes" id="UP000018660">
    <property type="component" value="Chromosome"/>
</dbReference>
<evidence type="ECO:0000313" key="2">
    <source>
        <dbReference type="Proteomes" id="UP000018660"/>
    </source>
</evidence>
<proteinExistence type="predicted"/>